<sequence>MLSIPPGDTYTVGIGNDIASDLPNYIQYVRSDSSEWTAKQYRDRLHTKVFKCHKWRIKLEPDPSTEVRPMQLNLRAGTRYFPVKWAALIEVHCTFTHEHAN</sequence>
<accession>A0A0H5RC52</accession>
<reference evidence="1" key="1">
    <citation type="submission" date="2015-04" db="EMBL/GenBank/DDBJ databases">
        <title>The genome sequence of the plant pathogenic Rhizarian Plasmodiophora brassicae reveals insights in its biotrophic life cycle and the origin of chitin synthesis.</title>
        <authorList>
            <person name="Schwelm A."/>
            <person name="Fogelqvist J."/>
            <person name="Knaust A."/>
            <person name="Julke S."/>
            <person name="Lilja T."/>
            <person name="Dhandapani V."/>
            <person name="Bonilla-Rosso G."/>
            <person name="Karlsson M."/>
            <person name="Shevchenko A."/>
            <person name="Choi S.R."/>
            <person name="Kim H.G."/>
            <person name="Park J.Y."/>
            <person name="Lim Y.P."/>
            <person name="Ludwig-Muller J."/>
            <person name="Dixelius C."/>
        </authorList>
    </citation>
    <scope>NUCLEOTIDE SEQUENCE</scope>
    <source>
        <tissue evidence="1">Potato root galls</tissue>
    </source>
</reference>
<protein>
    <submittedName>
        <fullName evidence="1">Uncharacterized protein</fullName>
    </submittedName>
</protein>
<dbReference type="EMBL" id="HACM01010745">
    <property type="protein sequence ID" value="CRZ11187.1"/>
    <property type="molecule type" value="Transcribed_RNA"/>
</dbReference>
<evidence type="ECO:0000313" key="1">
    <source>
        <dbReference type="EMBL" id="CRZ11187.1"/>
    </source>
</evidence>
<organism evidence="1">
    <name type="scientific">Spongospora subterranea</name>
    <dbReference type="NCBI Taxonomy" id="70186"/>
    <lineage>
        <taxon>Eukaryota</taxon>
        <taxon>Sar</taxon>
        <taxon>Rhizaria</taxon>
        <taxon>Endomyxa</taxon>
        <taxon>Phytomyxea</taxon>
        <taxon>Plasmodiophorida</taxon>
        <taxon>Plasmodiophoridae</taxon>
        <taxon>Spongospora</taxon>
    </lineage>
</organism>
<dbReference type="AlphaFoldDB" id="A0A0H5RC52"/>
<proteinExistence type="predicted"/>
<name>A0A0H5RC52_9EUKA</name>